<evidence type="ECO:0000256" key="7">
    <source>
        <dbReference type="ARBA" id="ARBA00022729"/>
    </source>
</evidence>
<dbReference type="GO" id="GO:0006508">
    <property type="term" value="P:proteolysis"/>
    <property type="evidence" value="ECO:0007669"/>
    <property type="project" value="UniProtKB-KW"/>
</dbReference>
<evidence type="ECO:0000256" key="14">
    <source>
        <dbReference type="SAM" id="SignalP"/>
    </source>
</evidence>
<dbReference type="PROSITE" id="PS51892">
    <property type="entry name" value="SUBTILASE"/>
    <property type="match status" value="1"/>
</dbReference>
<feature type="active site" description="Charge relay system" evidence="11">
    <location>
        <position position="123"/>
    </location>
</feature>
<evidence type="ECO:0000256" key="12">
    <source>
        <dbReference type="RuleBase" id="RU003355"/>
    </source>
</evidence>
<dbReference type="PANTHER" id="PTHR43806:SF11">
    <property type="entry name" value="CEREVISIN-RELATED"/>
    <property type="match status" value="1"/>
</dbReference>
<keyword evidence="17" id="KW-1185">Reference proteome</keyword>
<dbReference type="PRINTS" id="PR00723">
    <property type="entry name" value="SUBTILISIN"/>
</dbReference>
<comment type="similarity">
    <text evidence="3 11 12">Belongs to the peptidase S8 family.</text>
</comment>
<evidence type="ECO:0000256" key="3">
    <source>
        <dbReference type="ARBA" id="ARBA00011073"/>
    </source>
</evidence>
<evidence type="ECO:0000256" key="13">
    <source>
        <dbReference type="SAM" id="MobiDB-lite"/>
    </source>
</evidence>
<reference evidence="16" key="1">
    <citation type="submission" date="2022-05" db="EMBL/GenBank/DDBJ databases">
        <title>Comparative Genomics of Spacecraft Associated Microbes.</title>
        <authorList>
            <person name="Tran M.T."/>
            <person name="Wright A."/>
            <person name="Seuylemezian A."/>
            <person name="Eisen J."/>
            <person name="Coil D."/>
        </authorList>
    </citation>
    <scope>NUCLEOTIDE SEQUENCE</scope>
    <source>
        <strain evidence="16">214.1.1</strain>
    </source>
</reference>
<evidence type="ECO:0000256" key="11">
    <source>
        <dbReference type="PROSITE-ProRule" id="PRU01240"/>
    </source>
</evidence>
<dbReference type="CDD" id="cd07477">
    <property type="entry name" value="Peptidases_S8_Subtilisin_subset"/>
    <property type="match status" value="1"/>
</dbReference>
<dbReference type="InterPro" id="IPR041624">
    <property type="entry name" value="RGI_lyase"/>
</dbReference>
<keyword evidence="5 11" id="KW-0645">Protease</keyword>
<evidence type="ECO:0000256" key="10">
    <source>
        <dbReference type="ARBA" id="ARBA00022837"/>
    </source>
</evidence>
<feature type="domain" description="SLH" evidence="15">
    <location>
        <begin position="472"/>
        <end position="535"/>
    </location>
</feature>
<feature type="active site" description="Charge relay system" evidence="11">
    <location>
        <position position="312"/>
    </location>
</feature>
<dbReference type="Gene3D" id="2.60.40.10">
    <property type="entry name" value="Immunoglobulins"/>
    <property type="match status" value="1"/>
</dbReference>
<evidence type="ECO:0000256" key="6">
    <source>
        <dbReference type="ARBA" id="ARBA00022723"/>
    </source>
</evidence>
<dbReference type="PANTHER" id="PTHR43806">
    <property type="entry name" value="PEPTIDASE S8"/>
    <property type="match status" value="1"/>
</dbReference>
<dbReference type="EMBL" id="JAMBOL010000041">
    <property type="protein sequence ID" value="MCM3716521.1"/>
    <property type="molecule type" value="Genomic_DNA"/>
</dbReference>
<keyword evidence="7 14" id="KW-0732">Signal</keyword>
<dbReference type="InterPro" id="IPR037045">
    <property type="entry name" value="S8pro/Inhibitor_I9_sf"/>
</dbReference>
<name>A0A9X2DTR7_9BACI</name>
<dbReference type="PROSITE" id="PS00138">
    <property type="entry name" value="SUBTILASE_SER"/>
    <property type="match status" value="1"/>
</dbReference>
<keyword evidence="6" id="KW-0479">Metal-binding</keyword>
<keyword evidence="10" id="KW-0106">Calcium</keyword>
<dbReference type="Gene3D" id="3.40.50.200">
    <property type="entry name" value="Peptidase S8/S53 domain"/>
    <property type="match status" value="1"/>
</dbReference>
<gene>
    <name evidence="16" type="ORF">M3202_20965</name>
</gene>
<evidence type="ECO:0000256" key="2">
    <source>
        <dbReference type="ARBA" id="ARBA00004613"/>
    </source>
</evidence>
<evidence type="ECO:0000256" key="8">
    <source>
        <dbReference type="ARBA" id="ARBA00022801"/>
    </source>
</evidence>
<organism evidence="16 17">
    <name type="scientific">Halalkalibacter oceani</name>
    <dbReference type="NCBI Taxonomy" id="1653776"/>
    <lineage>
        <taxon>Bacteria</taxon>
        <taxon>Bacillati</taxon>
        <taxon>Bacillota</taxon>
        <taxon>Bacilli</taxon>
        <taxon>Bacillales</taxon>
        <taxon>Bacillaceae</taxon>
        <taxon>Halalkalibacter</taxon>
    </lineage>
</organism>
<dbReference type="PROSITE" id="PS51272">
    <property type="entry name" value="SLH"/>
    <property type="match status" value="3"/>
</dbReference>
<dbReference type="InterPro" id="IPR000209">
    <property type="entry name" value="Peptidase_S8/S53_dom"/>
</dbReference>
<comment type="cofactor">
    <cofactor evidence="1">
        <name>Ca(2+)</name>
        <dbReference type="ChEBI" id="CHEBI:29108"/>
    </cofactor>
</comment>
<feature type="domain" description="SLH" evidence="15">
    <location>
        <begin position="536"/>
        <end position="590"/>
    </location>
</feature>
<dbReference type="InterPro" id="IPR013783">
    <property type="entry name" value="Ig-like_fold"/>
</dbReference>
<dbReference type="InterPro" id="IPR015500">
    <property type="entry name" value="Peptidase_S8_subtilisin-rel"/>
</dbReference>
<dbReference type="PROSITE" id="PS00136">
    <property type="entry name" value="SUBTILASE_ASP"/>
    <property type="match status" value="1"/>
</dbReference>
<dbReference type="Pfam" id="PF00082">
    <property type="entry name" value="Peptidase_S8"/>
    <property type="match status" value="1"/>
</dbReference>
<evidence type="ECO:0000256" key="1">
    <source>
        <dbReference type="ARBA" id="ARBA00001913"/>
    </source>
</evidence>
<protein>
    <submittedName>
        <fullName evidence="16">S8 family serine peptidase</fullName>
    </submittedName>
</protein>
<dbReference type="Pfam" id="PF18370">
    <property type="entry name" value="RGI_lyase"/>
    <property type="match status" value="1"/>
</dbReference>
<keyword evidence="8 11" id="KW-0378">Hydrolase</keyword>
<dbReference type="InterPro" id="IPR034202">
    <property type="entry name" value="Subtilisin_Carlsberg-like"/>
</dbReference>
<sequence length="664" mass="72264">MTKRIWLRAALVLLLTVLVAFPAAAEESHRYIVGFTEQIDHELIADVALEVHQYLEDIEAVALELTPAAAEKLRHAGQVAYVEEDESFTVSSQVVDWGVEVIGAPVVWENGLTGKGVKIAILDSGVHADHPDLRITEGKSFVSYTDSFADDNGHGTHVAGIIGARNNNRGIVGVAHEASLYVAKVLDENGDGYTSDVVKAIQWALEKEADIINVSMGGRSSSTALKNALDQAYEAGALIIAAAGNKGNADGTGNTVDYPAAYESVIAVAAVDNRDNRASFSATGDEVEVSAPGVRVRSTYTDGGYVEVNGTSMAAPHVAGHLALLKQAYPEASNDKLREMLHKQTVDLGEPGRDRLYGYGRIELPPTLRAKAGRPLPPEDLQVIPLDGEDGERTQLEITWRGASNGVEAANFHIYRDGELLDKVPAATNRYVDEVEEGSYTYAVTAVSKDRKESEKSKDVTISVRNQPEETDSPSFTDVQGNEWYAEAIYELIELDIIQGYPDETFRPSQTITRGEAAVMMTRALQLEPSPYVEEFLDVRRQSYAADYIQAMVDQEIFQGYSDGSFRPHTAIPRGEVAVILNRSFEFTPDSRVIFPDVPPRYFAAEDIAVVAGADVAFGRPDGSFQPRTAVTRAEFAVFLSRALHYGDDEAGEETEEAEEEDAA</sequence>
<dbReference type="Pfam" id="PF00395">
    <property type="entry name" value="SLH"/>
    <property type="match status" value="3"/>
</dbReference>
<feature type="chain" id="PRO_5040908186" evidence="14">
    <location>
        <begin position="26"/>
        <end position="664"/>
    </location>
</feature>
<evidence type="ECO:0000313" key="16">
    <source>
        <dbReference type="EMBL" id="MCM3716521.1"/>
    </source>
</evidence>
<evidence type="ECO:0000256" key="5">
    <source>
        <dbReference type="ARBA" id="ARBA00022670"/>
    </source>
</evidence>
<dbReference type="SUPFAM" id="SSF54897">
    <property type="entry name" value="Protease propeptides/inhibitors"/>
    <property type="match status" value="1"/>
</dbReference>
<dbReference type="InterPro" id="IPR023828">
    <property type="entry name" value="Peptidase_S8_Ser-AS"/>
</dbReference>
<evidence type="ECO:0000313" key="17">
    <source>
        <dbReference type="Proteomes" id="UP001139179"/>
    </source>
</evidence>
<keyword evidence="9 11" id="KW-0720">Serine protease</keyword>
<comment type="subcellular location">
    <subcellularLocation>
        <location evidence="2">Secreted</location>
    </subcellularLocation>
</comment>
<dbReference type="RefSeq" id="WP_251225171.1">
    <property type="nucleotide sequence ID" value="NZ_JAMBOL010000041.1"/>
</dbReference>
<proteinExistence type="inferred from homology"/>
<dbReference type="PROSITE" id="PS00137">
    <property type="entry name" value="SUBTILASE_HIS"/>
    <property type="match status" value="1"/>
</dbReference>
<dbReference type="Proteomes" id="UP001139179">
    <property type="component" value="Unassembled WGS sequence"/>
</dbReference>
<evidence type="ECO:0000256" key="9">
    <source>
        <dbReference type="ARBA" id="ARBA00022825"/>
    </source>
</evidence>
<dbReference type="GO" id="GO:0004252">
    <property type="term" value="F:serine-type endopeptidase activity"/>
    <property type="evidence" value="ECO:0007669"/>
    <property type="project" value="UniProtKB-UniRule"/>
</dbReference>
<dbReference type="AlphaFoldDB" id="A0A9X2DTR7"/>
<dbReference type="Gene3D" id="3.30.70.80">
    <property type="entry name" value="Peptidase S8 propeptide/proteinase inhibitor I9"/>
    <property type="match status" value="1"/>
</dbReference>
<feature type="signal peptide" evidence="14">
    <location>
        <begin position="1"/>
        <end position="25"/>
    </location>
</feature>
<dbReference type="GO" id="GO:0005576">
    <property type="term" value="C:extracellular region"/>
    <property type="evidence" value="ECO:0007669"/>
    <property type="project" value="UniProtKB-SubCell"/>
</dbReference>
<keyword evidence="4" id="KW-0964">Secreted</keyword>
<evidence type="ECO:0000259" key="15">
    <source>
        <dbReference type="PROSITE" id="PS51272"/>
    </source>
</evidence>
<dbReference type="InterPro" id="IPR023827">
    <property type="entry name" value="Peptidase_S8_Asp-AS"/>
</dbReference>
<dbReference type="InterPro" id="IPR036852">
    <property type="entry name" value="Peptidase_S8/S53_dom_sf"/>
</dbReference>
<feature type="region of interest" description="Disordered" evidence="13">
    <location>
        <begin position="455"/>
        <end position="476"/>
    </location>
</feature>
<dbReference type="GO" id="GO:0046872">
    <property type="term" value="F:metal ion binding"/>
    <property type="evidence" value="ECO:0007669"/>
    <property type="project" value="UniProtKB-KW"/>
</dbReference>
<feature type="active site" description="Charge relay system" evidence="11">
    <location>
        <position position="154"/>
    </location>
</feature>
<evidence type="ECO:0000256" key="4">
    <source>
        <dbReference type="ARBA" id="ARBA00022525"/>
    </source>
</evidence>
<accession>A0A9X2DTR7</accession>
<dbReference type="InterPro" id="IPR050131">
    <property type="entry name" value="Peptidase_S8_subtilisin-like"/>
</dbReference>
<feature type="domain" description="SLH" evidence="15">
    <location>
        <begin position="591"/>
        <end position="654"/>
    </location>
</feature>
<dbReference type="SUPFAM" id="SSF52743">
    <property type="entry name" value="Subtilisin-like"/>
    <property type="match status" value="1"/>
</dbReference>
<comment type="caution">
    <text evidence="16">The sequence shown here is derived from an EMBL/GenBank/DDBJ whole genome shotgun (WGS) entry which is preliminary data.</text>
</comment>
<dbReference type="InterPro" id="IPR001119">
    <property type="entry name" value="SLH_dom"/>
</dbReference>
<dbReference type="InterPro" id="IPR022398">
    <property type="entry name" value="Peptidase_S8_His-AS"/>
</dbReference>